<dbReference type="Proteomes" id="UP000281708">
    <property type="component" value="Unassembled WGS sequence"/>
</dbReference>
<feature type="transmembrane region" description="Helical" evidence="1">
    <location>
        <begin position="147"/>
        <end position="168"/>
    </location>
</feature>
<feature type="transmembrane region" description="Helical" evidence="1">
    <location>
        <begin position="180"/>
        <end position="205"/>
    </location>
</feature>
<evidence type="ECO:0000256" key="1">
    <source>
        <dbReference type="SAM" id="Phobius"/>
    </source>
</evidence>
<dbReference type="OrthoDB" id="8168962at2"/>
<keyword evidence="1" id="KW-0472">Membrane</keyword>
<reference evidence="2 3" key="1">
    <citation type="submission" date="2018-10" db="EMBL/GenBank/DDBJ databases">
        <title>Marmoricola sp. 4Q3S-7 whole genome shotgun sequence.</title>
        <authorList>
            <person name="Li F."/>
        </authorList>
    </citation>
    <scope>NUCLEOTIDE SEQUENCE [LARGE SCALE GENOMIC DNA]</scope>
    <source>
        <strain evidence="2 3">4Q3S-7</strain>
    </source>
</reference>
<organism evidence="2 3">
    <name type="scientific">Nocardioides mangrovicus</name>
    <dbReference type="NCBI Taxonomy" id="2478913"/>
    <lineage>
        <taxon>Bacteria</taxon>
        <taxon>Bacillati</taxon>
        <taxon>Actinomycetota</taxon>
        <taxon>Actinomycetes</taxon>
        <taxon>Propionibacteriales</taxon>
        <taxon>Nocardioidaceae</taxon>
        <taxon>Nocardioides</taxon>
    </lineage>
</organism>
<feature type="transmembrane region" description="Helical" evidence="1">
    <location>
        <begin position="422"/>
        <end position="444"/>
    </location>
</feature>
<feature type="transmembrane region" description="Helical" evidence="1">
    <location>
        <begin position="328"/>
        <end position="350"/>
    </location>
</feature>
<proteinExistence type="predicted"/>
<protein>
    <recommendedName>
        <fullName evidence="4">Fenitrothion hydrolase</fullName>
    </recommendedName>
</protein>
<gene>
    <name evidence="2" type="ORF">D9V37_08320</name>
</gene>
<dbReference type="EMBL" id="RDBE01000006">
    <property type="protein sequence ID" value="RLV50135.1"/>
    <property type="molecule type" value="Genomic_DNA"/>
</dbReference>
<feature type="transmembrane region" description="Helical" evidence="1">
    <location>
        <begin position="388"/>
        <end position="410"/>
    </location>
</feature>
<feature type="transmembrane region" description="Helical" evidence="1">
    <location>
        <begin position="20"/>
        <end position="42"/>
    </location>
</feature>
<feature type="transmembrane region" description="Helical" evidence="1">
    <location>
        <begin position="63"/>
        <end position="86"/>
    </location>
</feature>
<evidence type="ECO:0000313" key="3">
    <source>
        <dbReference type="Proteomes" id="UP000281708"/>
    </source>
</evidence>
<evidence type="ECO:0008006" key="4">
    <source>
        <dbReference type="Google" id="ProtNLM"/>
    </source>
</evidence>
<keyword evidence="3" id="KW-1185">Reference proteome</keyword>
<comment type="caution">
    <text evidence="2">The sequence shown here is derived from an EMBL/GenBank/DDBJ whole genome shotgun (WGS) entry which is preliminary data.</text>
</comment>
<accession>A0A3L8P4D0</accession>
<keyword evidence="1" id="KW-0812">Transmembrane</keyword>
<feature type="transmembrane region" description="Helical" evidence="1">
    <location>
        <begin position="286"/>
        <end position="307"/>
    </location>
</feature>
<dbReference type="AlphaFoldDB" id="A0A3L8P4D0"/>
<evidence type="ECO:0000313" key="2">
    <source>
        <dbReference type="EMBL" id="RLV50135.1"/>
    </source>
</evidence>
<sequence>MAVPVPLHGVGGAKDLPIPAALAITAGAAALAVSFLVLALAWRVSRFDGSARGRPVAAPLARFVDSLGLRWTLRGLGLAFAAYLAWPTAVGPDVVTNPIFGTFYVLLWVGIVPASLLLGPAFRLVSPVRTLHALVSRARGVRPDQGLARYPAWLGYWPAALGLLAFVWQELANEDGTLLVSVQVWLILYVVITFVGAVVFGDVWLARADPFEVYSTLVGRLAVIGRRADGVLVWRSPLAGLAATPRGPGLVAVLAVLFGSTAFDSYKDNLHWAGFVDSLSVSPELTNSVALVVFCGVIAATFSLAAMATGRGTTVSTERGPRRALPGLLVHSLVPIVVGYMTAHYLSYFVEQGQVTLIQLSDPMVDGSNLLGTGGLTVDYWLSQHPSFLADVKVLAIVVGHITGAVAAHDRVLRLLPPRSRIVGQLPMLVLMVAYTYAGLWLLFSS</sequence>
<feature type="transmembrane region" description="Helical" evidence="1">
    <location>
        <begin position="106"/>
        <end position="126"/>
    </location>
</feature>
<name>A0A3L8P4D0_9ACTN</name>
<keyword evidence="1" id="KW-1133">Transmembrane helix</keyword>